<sequence length="323" mass="36473">MILLLATIVAGAEEEASPAAQCRSCLGYFTKKWCNPYGSNDSGFCCDITNNSGNCNNYSGAFCVDKYVHTFDSSLLACPKDFSNCGQQNHNISIFEKDKYITQHISDEGTVCVFNFTVITNIYDKVKISLGTLKGASVQVYLDDHDGKYKLEQVIDDTKEVDFILDAHKKFYVLVKPTNDNAVVSLWVGAYSNATDVAIIIILIISFALFLMLCGLAIFVSYIVFIKCKEYKMKKKNRSKNLKTSNAFENNEKPWATDNDHKKFKVEMLDDPNFLNVTHPINHVQLKSARQGKNPHMNKEIIPGIDANYIMRFNSKVCKVHKY</sequence>
<name>A0AAD1XD04_EUPCR</name>
<keyword evidence="1" id="KW-0812">Transmembrane</keyword>
<dbReference type="EMBL" id="CAMPGE010008405">
    <property type="protein sequence ID" value="CAI2367303.1"/>
    <property type="molecule type" value="Genomic_DNA"/>
</dbReference>
<gene>
    <name evidence="2" type="ORF">ECRASSUSDP1_LOCUS8585</name>
</gene>
<comment type="caution">
    <text evidence="2">The sequence shown here is derived from an EMBL/GenBank/DDBJ whole genome shotgun (WGS) entry which is preliminary data.</text>
</comment>
<protein>
    <submittedName>
        <fullName evidence="2">Uncharacterized protein</fullName>
    </submittedName>
</protein>
<evidence type="ECO:0000313" key="3">
    <source>
        <dbReference type="Proteomes" id="UP001295684"/>
    </source>
</evidence>
<keyword evidence="1" id="KW-0472">Membrane</keyword>
<dbReference type="AlphaFoldDB" id="A0AAD1XD04"/>
<reference evidence="2" key="1">
    <citation type="submission" date="2023-07" db="EMBL/GenBank/DDBJ databases">
        <authorList>
            <consortium name="AG Swart"/>
            <person name="Singh M."/>
            <person name="Singh A."/>
            <person name="Seah K."/>
            <person name="Emmerich C."/>
        </authorList>
    </citation>
    <scope>NUCLEOTIDE SEQUENCE</scope>
    <source>
        <strain evidence="2">DP1</strain>
    </source>
</reference>
<evidence type="ECO:0000313" key="2">
    <source>
        <dbReference type="EMBL" id="CAI2367303.1"/>
    </source>
</evidence>
<proteinExistence type="predicted"/>
<accession>A0AAD1XD04</accession>
<keyword evidence="1" id="KW-1133">Transmembrane helix</keyword>
<organism evidence="2 3">
    <name type="scientific">Euplotes crassus</name>
    <dbReference type="NCBI Taxonomy" id="5936"/>
    <lineage>
        <taxon>Eukaryota</taxon>
        <taxon>Sar</taxon>
        <taxon>Alveolata</taxon>
        <taxon>Ciliophora</taxon>
        <taxon>Intramacronucleata</taxon>
        <taxon>Spirotrichea</taxon>
        <taxon>Hypotrichia</taxon>
        <taxon>Euplotida</taxon>
        <taxon>Euplotidae</taxon>
        <taxon>Moneuplotes</taxon>
    </lineage>
</organism>
<feature type="transmembrane region" description="Helical" evidence="1">
    <location>
        <begin position="197"/>
        <end position="226"/>
    </location>
</feature>
<evidence type="ECO:0000256" key="1">
    <source>
        <dbReference type="SAM" id="Phobius"/>
    </source>
</evidence>
<dbReference type="Proteomes" id="UP001295684">
    <property type="component" value="Unassembled WGS sequence"/>
</dbReference>
<keyword evidence="3" id="KW-1185">Reference proteome</keyword>